<dbReference type="GO" id="GO:0000783">
    <property type="term" value="C:nuclear telomere cap complex"/>
    <property type="evidence" value="ECO:0007669"/>
    <property type="project" value="TreeGrafter"/>
</dbReference>
<dbReference type="GO" id="GO:0098505">
    <property type="term" value="F:G-rich strand telomeric DNA binding"/>
    <property type="evidence" value="ECO:0007669"/>
    <property type="project" value="TreeGrafter"/>
</dbReference>
<keyword evidence="3" id="KW-0779">Telomere</keyword>
<dbReference type="AlphaFoldDB" id="A0AAE1LQZ6"/>
<dbReference type="PANTHER" id="PTHR14513:SF0">
    <property type="entry name" value="PROTECTION OF TELOMERES PROTEIN 1"/>
    <property type="match status" value="1"/>
</dbReference>
<dbReference type="GO" id="GO:0016233">
    <property type="term" value="P:telomere capping"/>
    <property type="evidence" value="ECO:0007669"/>
    <property type="project" value="TreeGrafter"/>
</dbReference>
<feature type="region of interest" description="Disordered" evidence="5">
    <location>
        <begin position="167"/>
        <end position="216"/>
    </location>
</feature>
<dbReference type="InterPro" id="IPR011564">
    <property type="entry name" value="Telomer_end-bd_POT1/Cdc13"/>
</dbReference>
<feature type="domain" description="Telomeric single stranded DNA binding POT1/Cdc13" evidence="6">
    <location>
        <begin position="8"/>
        <end position="137"/>
    </location>
</feature>
<evidence type="ECO:0000256" key="1">
    <source>
        <dbReference type="ARBA" id="ARBA00004574"/>
    </source>
</evidence>
<dbReference type="Gene3D" id="2.40.50.140">
    <property type="entry name" value="Nucleic acid-binding proteins"/>
    <property type="match status" value="1"/>
</dbReference>
<sequence>MAPTEYVYTKLKDLEVGDRYNVYGIITEILKEKGITKNGRLHSICRIKDESLPSNSTFRIHFFIPSHHSLDGLSVGKIIRLHRVKVEEYQGVIDGRVLSGFDVVIFSNIQKDHTYHTAAKSITLTDFDLNRLEELREMLLVENLFEGDDISSLLVVTDSQRIIFKGSGQQSGSALPKGNERRINSGEEEGGSSDDLDDPNVSRGSSSKEINTESKRRKVVLNPFSNSFKKILSKKKNTPPAKSSKKILSTSGKRLSDNATSSAKECEKSGRLENCSPSSNQVEEQNNMLQKVVANGTNSTCDKGTDVGFEQSSNSCISHNMAEASFNKETIAPNAATGSVPSEEECPGLACAGKNCALEGIVLLKDDDPRIANFDENRLEFEGLGDIPAVDEDGNICKAADVLHFEAGSRAKKTTIGDLLQFSWPKHRSKVKLLKVKPILNSKGPRNLLSGICFKCGRYSLYSRLEWERGSQNKKALCPLCFQDGKMAPVGIEFRIKLTVQDTWGTTLDVYAAKHHASKFLGCSTRQYQQEERCRMRAVRLLSKAMSSKSYFTITLCRKQTIVKPIFYICETDLAQALLEAGVSDI</sequence>
<organism evidence="7 8">
    <name type="scientific">Frankliniella fusca</name>
    <dbReference type="NCBI Taxonomy" id="407009"/>
    <lineage>
        <taxon>Eukaryota</taxon>
        <taxon>Metazoa</taxon>
        <taxon>Ecdysozoa</taxon>
        <taxon>Arthropoda</taxon>
        <taxon>Hexapoda</taxon>
        <taxon>Insecta</taxon>
        <taxon>Pterygota</taxon>
        <taxon>Neoptera</taxon>
        <taxon>Paraneoptera</taxon>
        <taxon>Thysanoptera</taxon>
        <taxon>Terebrantia</taxon>
        <taxon>Thripoidea</taxon>
        <taxon>Thripidae</taxon>
        <taxon>Frankliniella</taxon>
    </lineage>
</organism>
<dbReference type="EMBL" id="JAHWGI010001356">
    <property type="protein sequence ID" value="KAK3928848.1"/>
    <property type="molecule type" value="Genomic_DNA"/>
</dbReference>
<reference evidence="7" key="2">
    <citation type="journal article" date="2023" name="BMC Genomics">
        <title>Pest status, molecular evolution, and epigenetic factors derived from the genome assembly of Frankliniella fusca, a thysanopteran phytovirus vector.</title>
        <authorList>
            <person name="Catto M.A."/>
            <person name="Labadie P.E."/>
            <person name="Jacobson A.L."/>
            <person name="Kennedy G.G."/>
            <person name="Srinivasan R."/>
            <person name="Hunt B.G."/>
        </authorList>
    </citation>
    <scope>NUCLEOTIDE SEQUENCE</scope>
    <source>
        <strain evidence="7">PL_HMW_Pooled</strain>
    </source>
</reference>
<evidence type="ECO:0000256" key="4">
    <source>
        <dbReference type="ARBA" id="ARBA00023125"/>
    </source>
</evidence>
<dbReference type="GO" id="GO:0010521">
    <property type="term" value="F:telomerase inhibitor activity"/>
    <property type="evidence" value="ECO:0007669"/>
    <property type="project" value="TreeGrafter"/>
</dbReference>
<comment type="caution">
    <text evidence="7">The sequence shown here is derived from an EMBL/GenBank/DDBJ whole genome shotgun (WGS) entry which is preliminary data.</text>
</comment>
<dbReference type="Proteomes" id="UP001219518">
    <property type="component" value="Unassembled WGS sequence"/>
</dbReference>
<evidence type="ECO:0000256" key="3">
    <source>
        <dbReference type="ARBA" id="ARBA00022895"/>
    </source>
</evidence>
<dbReference type="GO" id="GO:0032210">
    <property type="term" value="P:regulation of telomere maintenance via telomerase"/>
    <property type="evidence" value="ECO:0007669"/>
    <property type="project" value="TreeGrafter"/>
</dbReference>
<reference evidence="7" key="1">
    <citation type="submission" date="2021-07" db="EMBL/GenBank/DDBJ databases">
        <authorList>
            <person name="Catto M.A."/>
            <person name="Jacobson A."/>
            <person name="Kennedy G."/>
            <person name="Labadie P."/>
            <person name="Hunt B.G."/>
            <person name="Srinivasan R."/>
        </authorList>
    </citation>
    <scope>NUCLEOTIDE SEQUENCE</scope>
    <source>
        <strain evidence="7">PL_HMW_Pooled</strain>
        <tissue evidence="7">Head</tissue>
    </source>
</reference>
<evidence type="ECO:0000313" key="7">
    <source>
        <dbReference type="EMBL" id="KAK3928848.1"/>
    </source>
</evidence>
<dbReference type="InterPro" id="IPR012340">
    <property type="entry name" value="NA-bd_OB-fold"/>
</dbReference>
<feature type="compositionally biased region" description="Polar residues" evidence="5">
    <location>
        <begin position="246"/>
        <end position="263"/>
    </location>
</feature>
<proteinExistence type="predicted"/>
<keyword evidence="4" id="KW-0238">DNA-binding</keyword>
<evidence type="ECO:0000256" key="5">
    <source>
        <dbReference type="SAM" id="MobiDB-lite"/>
    </source>
</evidence>
<dbReference type="PANTHER" id="PTHR14513">
    <property type="entry name" value="PROTECTION OF TELOMERES 1"/>
    <property type="match status" value="1"/>
</dbReference>
<evidence type="ECO:0000313" key="8">
    <source>
        <dbReference type="Proteomes" id="UP001219518"/>
    </source>
</evidence>
<gene>
    <name evidence="7" type="ORF">KUF71_017072</name>
</gene>
<evidence type="ECO:0000256" key="2">
    <source>
        <dbReference type="ARBA" id="ARBA00022454"/>
    </source>
</evidence>
<dbReference type="Pfam" id="PF02765">
    <property type="entry name" value="POT1"/>
    <property type="match status" value="1"/>
</dbReference>
<dbReference type="InterPro" id="IPR028389">
    <property type="entry name" value="POT1"/>
</dbReference>
<dbReference type="SUPFAM" id="SSF50249">
    <property type="entry name" value="Nucleic acid-binding proteins"/>
    <property type="match status" value="1"/>
</dbReference>
<comment type="subcellular location">
    <subcellularLocation>
        <location evidence="1">Chromosome</location>
        <location evidence="1">Telomere</location>
    </subcellularLocation>
</comment>
<protein>
    <submittedName>
        <fullName evidence="7">Protection of telomeres protein 1</fullName>
    </submittedName>
</protein>
<feature type="compositionally biased region" description="Acidic residues" evidence="5">
    <location>
        <begin position="186"/>
        <end position="198"/>
    </location>
</feature>
<feature type="region of interest" description="Disordered" evidence="5">
    <location>
        <begin position="231"/>
        <end position="284"/>
    </location>
</feature>
<evidence type="ECO:0000259" key="6">
    <source>
        <dbReference type="Pfam" id="PF02765"/>
    </source>
</evidence>
<accession>A0AAE1LQZ6</accession>
<name>A0AAE1LQZ6_9NEOP</name>
<keyword evidence="2" id="KW-0158">Chromosome</keyword>
<feature type="compositionally biased region" description="Polar residues" evidence="5">
    <location>
        <begin position="275"/>
        <end position="284"/>
    </location>
</feature>
<keyword evidence="8" id="KW-1185">Reference proteome</keyword>